<proteinExistence type="predicted"/>
<comment type="caution">
    <text evidence="1">The sequence shown here is derived from an EMBL/GenBank/DDBJ whole genome shotgun (WGS) entry which is preliminary data.</text>
</comment>
<reference evidence="1 2" key="1">
    <citation type="submission" date="2021-06" db="EMBL/GenBank/DDBJ databases">
        <title>Caerostris extrusa draft genome.</title>
        <authorList>
            <person name="Kono N."/>
            <person name="Arakawa K."/>
        </authorList>
    </citation>
    <scope>NUCLEOTIDE SEQUENCE [LARGE SCALE GENOMIC DNA]</scope>
</reference>
<name>A0AAV4TIW2_CAEEX</name>
<sequence>MSYNLQVSRITACVHGRCAIVGSVVIITLSLGTQFVGCYIPGELQTYIECLCTLCHPPTLCTSYILHIADKGSISHRHWCNCSKFSSLVYLWSENASDTIFDLPQNFRPNNHT</sequence>
<dbReference type="EMBL" id="BPLR01011267">
    <property type="protein sequence ID" value="GIY45396.1"/>
    <property type="molecule type" value="Genomic_DNA"/>
</dbReference>
<organism evidence="1 2">
    <name type="scientific">Caerostris extrusa</name>
    <name type="common">Bark spider</name>
    <name type="synonym">Caerostris bankana</name>
    <dbReference type="NCBI Taxonomy" id="172846"/>
    <lineage>
        <taxon>Eukaryota</taxon>
        <taxon>Metazoa</taxon>
        <taxon>Ecdysozoa</taxon>
        <taxon>Arthropoda</taxon>
        <taxon>Chelicerata</taxon>
        <taxon>Arachnida</taxon>
        <taxon>Araneae</taxon>
        <taxon>Araneomorphae</taxon>
        <taxon>Entelegynae</taxon>
        <taxon>Araneoidea</taxon>
        <taxon>Araneidae</taxon>
        <taxon>Caerostris</taxon>
    </lineage>
</organism>
<protein>
    <submittedName>
        <fullName evidence="1">Uncharacterized protein</fullName>
    </submittedName>
</protein>
<evidence type="ECO:0000313" key="1">
    <source>
        <dbReference type="EMBL" id="GIY45396.1"/>
    </source>
</evidence>
<accession>A0AAV4TIW2</accession>
<dbReference type="Proteomes" id="UP001054945">
    <property type="component" value="Unassembled WGS sequence"/>
</dbReference>
<evidence type="ECO:0000313" key="2">
    <source>
        <dbReference type="Proteomes" id="UP001054945"/>
    </source>
</evidence>
<dbReference type="AlphaFoldDB" id="A0AAV4TIW2"/>
<keyword evidence="2" id="KW-1185">Reference proteome</keyword>
<gene>
    <name evidence="1" type="ORF">CEXT_561541</name>
</gene>